<dbReference type="EMBL" id="UINC01019497">
    <property type="protein sequence ID" value="SVA82576.1"/>
    <property type="molecule type" value="Genomic_DNA"/>
</dbReference>
<protein>
    <submittedName>
        <fullName evidence="1">Uncharacterized protein</fullName>
    </submittedName>
</protein>
<accession>A0A381YZV6</accession>
<gene>
    <name evidence="1" type="ORF">METZ01_LOCUS135430</name>
</gene>
<evidence type="ECO:0000313" key="1">
    <source>
        <dbReference type="EMBL" id="SVA82576.1"/>
    </source>
</evidence>
<organism evidence="1">
    <name type="scientific">marine metagenome</name>
    <dbReference type="NCBI Taxonomy" id="408172"/>
    <lineage>
        <taxon>unclassified sequences</taxon>
        <taxon>metagenomes</taxon>
        <taxon>ecological metagenomes</taxon>
    </lineage>
</organism>
<name>A0A381YZV6_9ZZZZ</name>
<dbReference type="AlphaFoldDB" id="A0A381YZV6"/>
<proteinExistence type="predicted"/>
<sequence>MIELRIIMATTKEFHKRSDEHGGVKAGTKFKLLKDHHELQGDISAGVELALEDIVHYPTRYRLRDDEGNIWLLPIHSVSQIAE</sequence>
<reference evidence="1" key="1">
    <citation type="submission" date="2018-05" db="EMBL/GenBank/DDBJ databases">
        <authorList>
            <person name="Lanie J.A."/>
            <person name="Ng W.-L."/>
            <person name="Kazmierczak K.M."/>
            <person name="Andrzejewski T.M."/>
            <person name="Davidsen T.M."/>
            <person name="Wayne K.J."/>
            <person name="Tettelin H."/>
            <person name="Glass J.I."/>
            <person name="Rusch D."/>
            <person name="Podicherti R."/>
            <person name="Tsui H.-C.T."/>
            <person name="Winkler M.E."/>
        </authorList>
    </citation>
    <scope>NUCLEOTIDE SEQUENCE</scope>
</reference>